<accession>A0ABV7VHA4</accession>
<dbReference type="InterPro" id="IPR016130">
    <property type="entry name" value="Tyr_Pase_AS"/>
</dbReference>
<dbReference type="Gene3D" id="3.90.190.10">
    <property type="entry name" value="Protein tyrosine phosphatase superfamily"/>
    <property type="match status" value="1"/>
</dbReference>
<evidence type="ECO:0000313" key="3">
    <source>
        <dbReference type="Proteomes" id="UP001595711"/>
    </source>
</evidence>
<dbReference type="RefSeq" id="WP_379728156.1">
    <property type="nucleotide sequence ID" value="NZ_JBHRYJ010000003.1"/>
</dbReference>
<dbReference type="EMBL" id="JBHRYJ010000003">
    <property type="protein sequence ID" value="MFC3676895.1"/>
    <property type="molecule type" value="Genomic_DNA"/>
</dbReference>
<gene>
    <name evidence="2" type="ORF">ACFOOQ_15160</name>
</gene>
<dbReference type="PROSITE" id="PS50056">
    <property type="entry name" value="TYR_PHOSPHATASE_2"/>
    <property type="match status" value="1"/>
</dbReference>
<keyword evidence="3" id="KW-1185">Reference proteome</keyword>
<protein>
    <submittedName>
        <fullName evidence="2">Tyrosine phosphatase family protein</fullName>
    </submittedName>
</protein>
<name>A0ABV7VHA4_9PROT</name>
<dbReference type="PROSITE" id="PS00383">
    <property type="entry name" value="TYR_PHOSPHATASE_1"/>
    <property type="match status" value="1"/>
</dbReference>
<comment type="caution">
    <text evidence="2">The sequence shown here is derived from an EMBL/GenBank/DDBJ whole genome shotgun (WGS) entry which is preliminary data.</text>
</comment>
<dbReference type="Proteomes" id="UP001595711">
    <property type="component" value="Unassembled WGS sequence"/>
</dbReference>
<dbReference type="InterPro" id="IPR029021">
    <property type="entry name" value="Prot-tyrosine_phosphatase-like"/>
</dbReference>
<dbReference type="InterPro" id="IPR000387">
    <property type="entry name" value="Tyr_Pase_dom"/>
</dbReference>
<organism evidence="2 3">
    <name type="scientific">Ferrovibrio xuzhouensis</name>
    <dbReference type="NCBI Taxonomy" id="1576914"/>
    <lineage>
        <taxon>Bacteria</taxon>
        <taxon>Pseudomonadati</taxon>
        <taxon>Pseudomonadota</taxon>
        <taxon>Alphaproteobacteria</taxon>
        <taxon>Rhodospirillales</taxon>
        <taxon>Rhodospirillaceae</taxon>
        <taxon>Ferrovibrio</taxon>
    </lineage>
</organism>
<evidence type="ECO:0000313" key="2">
    <source>
        <dbReference type="EMBL" id="MFC3676895.1"/>
    </source>
</evidence>
<reference evidence="3" key="1">
    <citation type="journal article" date="2019" name="Int. J. Syst. Evol. Microbiol.">
        <title>The Global Catalogue of Microorganisms (GCM) 10K type strain sequencing project: providing services to taxonomists for standard genome sequencing and annotation.</title>
        <authorList>
            <consortium name="The Broad Institute Genomics Platform"/>
            <consortium name="The Broad Institute Genome Sequencing Center for Infectious Disease"/>
            <person name="Wu L."/>
            <person name="Ma J."/>
        </authorList>
    </citation>
    <scope>NUCLEOTIDE SEQUENCE [LARGE SCALE GENOMIC DNA]</scope>
    <source>
        <strain evidence="3">KCTC 42182</strain>
    </source>
</reference>
<feature type="domain" description="Tyrosine specific protein phosphatases" evidence="1">
    <location>
        <begin position="87"/>
        <end position="131"/>
    </location>
</feature>
<evidence type="ECO:0000259" key="1">
    <source>
        <dbReference type="PROSITE" id="PS50056"/>
    </source>
</evidence>
<proteinExistence type="predicted"/>
<dbReference type="SUPFAM" id="SSF52799">
    <property type="entry name" value="(Phosphotyrosine protein) phosphatases II"/>
    <property type="match status" value="1"/>
</dbReference>
<sequence>MSVVERGLLPFRLSICGVAELGQQGEVSHILGILDPGTPEPEGYVHHPAARRDDFRFYDIVTAEPARALPSEADMAAILAVGEKLAGSQVRHLLVHCYAGVSRSTAAAIALMSQRNPGREADIFAALADIRPRAWPNTVLVGHADRLLGRGGALVEALRLHHIATAHRYPEVRTLISSVGRGHELPAEYAEGPDPYEPV</sequence>